<feature type="signal peptide" evidence="1">
    <location>
        <begin position="1"/>
        <end position="22"/>
    </location>
</feature>
<evidence type="ECO:0000313" key="2">
    <source>
        <dbReference type="EMBL" id="OOE45419.1"/>
    </source>
</evidence>
<dbReference type="AlphaFoldDB" id="A0AB36KAZ0"/>
<evidence type="ECO:0000313" key="3">
    <source>
        <dbReference type="Proteomes" id="UP000188726"/>
    </source>
</evidence>
<proteinExistence type="predicted"/>
<gene>
    <name evidence="2" type="ORF">BZG09_04430</name>
</gene>
<dbReference type="Proteomes" id="UP000188726">
    <property type="component" value="Unassembled WGS sequence"/>
</dbReference>
<name>A0AB36KAZ0_9GAMM</name>
<comment type="caution">
    <text evidence="2">The sequence shown here is derived from an EMBL/GenBank/DDBJ whole genome shotgun (WGS) entry which is preliminary data.</text>
</comment>
<dbReference type="RefSeq" id="WP_077457274.1">
    <property type="nucleotide sequence ID" value="NZ_CP114591.1"/>
</dbReference>
<reference evidence="2 3" key="1">
    <citation type="journal article" date="2017" name="Genome Announc.">
        <title>Draft Genome Sequences of Salinivibrio proteolyticus, Salinivibrio sharmensis, Salinivibrio siamensis, Salinivibrio costicola subsp. alcaliphilus, Salinivibrio costicola subsp. vallismortis, and 29 New Isolates Belonging to the Genus Salinivibrio.</title>
        <authorList>
            <person name="Lopez-Hermoso C."/>
            <person name="de la Haba R.R."/>
            <person name="Sanchez-Porro C."/>
            <person name="Bayliss S.C."/>
            <person name="Feil E.J."/>
            <person name="Ventosa A."/>
        </authorList>
    </citation>
    <scope>NUCLEOTIDE SEQUENCE [LARGE SCALE GENOMIC DNA]</scope>
    <source>
        <strain evidence="2 3">IC202</strain>
    </source>
</reference>
<evidence type="ECO:0008006" key="4">
    <source>
        <dbReference type="Google" id="ProtNLM"/>
    </source>
</evidence>
<protein>
    <recommendedName>
        <fullName evidence="4">DsrE/DsrF-like family protein</fullName>
    </recommendedName>
</protein>
<feature type="chain" id="PRO_5044319396" description="DsrE/DsrF-like family protein" evidence="1">
    <location>
        <begin position="23"/>
        <end position="144"/>
    </location>
</feature>
<accession>A0AB36KAZ0</accession>
<dbReference type="SUPFAM" id="SSF75169">
    <property type="entry name" value="DsrEFH-like"/>
    <property type="match status" value="1"/>
</dbReference>
<dbReference type="GeneID" id="89610690"/>
<evidence type="ECO:0000256" key="1">
    <source>
        <dbReference type="SAM" id="SignalP"/>
    </source>
</evidence>
<dbReference type="EMBL" id="MUEO01000007">
    <property type="protein sequence ID" value="OOE45419.1"/>
    <property type="molecule type" value="Genomic_DNA"/>
</dbReference>
<dbReference type="Gene3D" id="3.40.1260.10">
    <property type="entry name" value="DsrEFH-like"/>
    <property type="match status" value="1"/>
</dbReference>
<sequence>MNKKRIIGSLFGLGLLTGAAQASTDSVEQALVMVNSGELQTQGMAMVLANTMQAQGTHVDVLLCGKAGELAFKDTENAPLKPKNVTPEQLMMKLKQGGANVSVCALFLPNSDKGKAALRSGISVAKPPQISRIMRNEDVRVFNF</sequence>
<keyword evidence="1" id="KW-0732">Signal</keyword>
<dbReference type="InterPro" id="IPR027396">
    <property type="entry name" value="DsrEFH-like"/>
</dbReference>
<organism evidence="2 3">
    <name type="scientific">Salinivibrio kushneri</name>
    <dbReference type="NCBI Taxonomy" id="1908198"/>
    <lineage>
        <taxon>Bacteria</taxon>
        <taxon>Pseudomonadati</taxon>
        <taxon>Pseudomonadota</taxon>
        <taxon>Gammaproteobacteria</taxon>
        <taxon>Vibrionales</taxon>
        <taxon>Vibrionaceae</taxon>
        <taxon>Salinivibrio</taxon>
    </lineage>
</organism>